<dbReference type="GO" id="GO:0012506">
    <property type="term" value="C:vesicle membrane"/>
    <property type="evidence" value="ECO:0007669"/>
    <property type="project" value="TreeGrafter"/>
</dbReference>
<proteinExistence type="predicted"/>
<dbReference type="PANTHER" id="PTHR46467">
    <property type="entry name" value="TETHER CONTAINING UBX DOMAIN FOR GLUT4"/>
    <property type="match status" value="1"/>
</dbReference>
<organism evidence="3 4">
    <name type="scientific">Tilletia horrida</name>
    <dbReference type="NCBI Taxonomy" id="155126"/>
    <lineage>
        <taxon>Eukaryota</taxon>
        <taxon>Fungi</taxon>
        <taxon>Dikarya</taxon>
        <taxon>Basidiomycota</taxon>
        <taxon>Ustilaginomycotina</taxon>
        <taxon>Exobasidiomycetes</taxon>
        <taxon>Tilletiales</taxon>
        <taxon>Tilletiaceae</taxon>
        <taxon>Tilletia</taxon>
    </lineage>
</organism>
<name>A0AAN6GJV8_9BASI</name>
<dbReference type="Gene3D" id="3.10.20.90">
    <property type="entry name" value="Phosphatidylinositol 3-kinase Catalytic Subunit, Chain A, domain 1"/>
    <property type="match status" value="1"/>
</dbReference>
<evidence type="ECO:0000313" key="4">
    <source>
        <dbReference type="Proteomes" id="UP001176517"/>
    </source>
</evidence>
<dbReference type="Proteomes" id="UP001176517">
    <property type="component" value="Unassembled WGS sequence"/>
</dbReference>
<dbReference type="SMART" id="SM00166">
    <property type="entry name" value="UBX"/>
    <property type="match status" value="1"/>
</dbReference>
<gene>
    <name evidence="3" type="ORF">OC846_005924</name>
</gene>
<dbReference type="InterPro" id="IPR001012">
    <property type="entry name" value="UBX_dom"/>
</dbReference>
<sequence>METSQGQQQPEASSSAPSASAIKVFLPANASAGPSRASQILASPLPEEQSPSPAELKQAFAGTLAGRHGPDAPLMTKAMRERENAKYGIVKKTYTTVRLRVRFSNGTQLENTFPASATLTPVYNFVRSSLAPAYTSKKFTLYVSPPKRDLGESDPKLKGKTLAELGLIPAAVVNIRWEDSAMNSNTHPAPLSAELLGSAQEVPAPPSFDNPAASSGSSSTSSSTPADGTAKKEPKALPKWLKAGFKK</sequence>
<dbReference type="SUPFAM" id="SSF54236">
    <property type="entry name" value="Ubiquitin-like"/>
    <property type="match status" value="1"/>
</dbReference>
<accession>A0AAN6GJV8</accession>
<feature type="compositionally biased region" description="Low complexity" evidence="1">
    <location>
        <begin position="211"/>
        <end position="228"/>
    </location>
</feature>
<evidence type="ECO:0000256" key="1">
    <source>
        <dbReference type="SAM" id="MobiDB-lite"/>
    </source>
</evidence>
<feature type="domain" description="UBX" evidence="2">
    <location>
        <begin position="92"/>
        <end position="175"/>
    </location>
</feature>
<comment type="caution">
    <text evidence="3">The sequence shown here is derived from an EMBL/GenBank/DDBJ whole genome shotgun (WGS) entry which is preliminary data.</text>
</comment>
<dbReference type="Pfam" id="PF00789">
    <property type="entry name" value="UBX"/>
    <property type="match status" value="1"/>
</dbReference>
<dbReference type="AlphaFoldDB" id="A0AAN6GJV8"/>
<dbReference type="PANTHER" id="PTHR46467:SF1">
    <property type="entry name" value="TETHER CONTAINING UBX DOMAIN FOR GLUT4"/>
    <property type="match status" value="1"/>
</dbReference>
<keyword evidence="4" id="KW-1185">Reference proteome</keyword>
<feature type="region of interest" description="Disordered" evidence="1">
    <location>
        <begin position="35"/>
        <end position="55"/>
    </location>
</feature>
<dbReference type="PROSITE" id="PS50033">
    <property type="entry name" value="UBX"/>
    <property type="match status" value="1"/>
</dbReference>
<dbReference type="GO" id="GO:0005737">
    <property type="term" value="C:cytoplasm"/>
    <property type="evidence" value="ECO:0007669"/>
    <property type="project" value="TreeGrafter"/>
</dbReference>
<protein>
    <recommendedName>
        <fullName evidence="2">UBX domain-containing protein</fullName>
    </recommendedName>
</protein>
<dbReference type="GO" id="GO:0006886">
    <property type="term" value="P:intracellular protein transport"/>
    <property type="evidence" value="ECO:0007669"/>
    <property type="project" value="TreeGrafter"/>
</dbReference>
<feature type="region of interest" description="Disordered" evidence="1">
    <location>
        <begin position="194"/>
        <end position="247"/>
    </location>
</feature>
<dbReference type="EMBL" id="JAPDMZ010000262">
    <property type="protein sequence ID" value="KAK0544800.1"/>
    <property type="molecule type" value="Genomic_DNA"/>
</dbReference>
<dbReference type="InterPro" id="IPR029071">
    <property type="entry name" value="Ubiquitin-like_domsf"/>
</dbReference>
<evidence type="ECO:0000313" key="3">
    <source>
        <dbReference type="EMBL" id="KAK0544800.1"/>
    </source>
</evidence>
<evidence type="ECO:0000259" key="2">
    <source>
        <dbReference type="PROSITE" id="PS50033"/>
    </source>
</evidence>
<dbReference type="GO" id="GO:0005634">
    <property type="term" value="C:nucleus"/>
    <property type="evidence" value="ECO:0007669"/>
    <property type="project" value="TreeGrafter"/>
</dbReference>
<reference evidence="3" key="1">
    <citation type="journal article" date="2023" name="PhytoFront">
        <title>Draft Genome Resources of Seven Strains of Tilletia horrida, Causal Agent of Kernel Smut of Rice.</title>
        <authorList>
            <person name="Khanal S."/>
            <person name="Antony Babu S."/>
            <person name="Zhou X.G."/>
        </authorList>
    </citation>
    <scope>NUCLEOTIDE SEQUENCE</scope>
    <source>
        <strain evidence="3">TX6</strain>
    </source>
</reference>